<evidence type="ECO:0000313" key="3">
    <source>
        <dbReference type="Proteomes" id="UP001500879"/>
    </source>
</evidence>
<feature type="compositionally biased region" description="Gly residues" evidence="1">
    <location>
        <begin position="105"/>
        <end position="115"/>
    </location>
</feature>
<proteinExistence type="predicted"/>
<organism evidence="2 3">
    <name type="scientific">Streptomyces luteireticuli</name>
    <dbReference type="NCBI Taxonomy" id="173858"/>
    <lineage>
        <taxon>Bacteria</taxon>
        <taxon>Bacillati</taxon>
        <taxon>Actinomycetota</taxon>
        <taxon>Actinomycetes</taxon>
        <taxon>Kitasatosporales</taxon>
        <taxon>Streptomycetaceae</taxon>
        <taxon>Streptomyces</taxon>
    </lineage>
</organism>
<name>A0ABN0YGI0_9ACTN</name>
<accession>A0ABN0YGI0</accession>
<evidence type="ECO:0000313" key="2">
    <source>
        <dbReference type="EMBL" id="GAA0394716.1"/>
    </source>
</evidence>
<gene>
    <name evidence="2" type="ORF">GCM10010357_14550</name>
</gene>
<evidence type="ECO:0000256" key="1">
    <source>
        <dbReference type="SAM" id="MobiDB-lite"/>
    </source>
</evidence>
<comment type="caution">
    <text evidence="2">The sequence shown here is derived from an EMBL/GenBank/DDBJ whole genome shotgun (WGS) entry which is preliminary data.</text>
</comment>
<dbReference type="Proteomes" id="UP001500879">
    <property type="component" value="Unassembled WGS sequence"/>
</dbReference>
<protein>
    <submittedName>
        <fullName evidence="2">Uncharacterized protein</fullName>
    </submittedName>
</protein>
<dbReference type="EMBL" id="BAAABX010000014">
    <property type="protein sequence ID" value="GAA0394716.1"/>
    <property type="molecule type" value="Genomic_DNA"/>
</dbReference>
<sequence length="149" mass="14839">MAFVGAGGEEEGPGGDAYGAFAVPVPVVAVVAGDGVHGPQVGFLADGAPHVVAGQVAYEAVVFGAKDQLDRWPGAQFGRGTAPDLAAGAGAGVQQGDGEPEPGRGDGGGQSGGPGADDREVAYTGIAGRIGRISRLRRRVRHGRFPPGW</sequence>
<keyword evidence="3" id="KW-1185">Reference proteome</keyword>
<reference evidence="2 3" key="1">
    <citation type="journal article" date="2019" name="Int. J. Syst. Evol. Microbiol.">
        <title>The Global Catalogue of Microorganisms (GCM) 10K type strain sequencing project: providing services to taxonomists for standard genome sequencing and annotation.</title>
        <authorList>
            <consortium name="The Broad Institute Genomics Platform"/>
            <consortium name="The Broad Institute Genome Sequencing Center for Infectious Disease"/>
            <person name="Wu L."/>
            <person name="Ma J."/>
        </authorList>
    </citation>
    <scope>NUCLEOTIDE SEQUENCE [LARGE SCALE GENOMIC DNA]</scope>
    <source>
        <strain evidence="2 3">JCM 4788</strain>
    </source>
</reference>
<feature type="region of interest" description="Disordered" evidence="1">
    <location>
        <begin position="74"/>
        <end position="121"/>
    </location>
</feature>